<name>A0A5A7SWJ2_CUCMM</name>
<feature type="compositionally biased region" description="Polar residues" evidence="1">
    <location>
        <begin position="50"/>
        <end position="66"/>
    </location>
</feature>
<sequence length="132" mass="15057">MGTNNYHMKVEQVTTNDSDEPRTMSSFSSSFDKTDAMLLEFTEDLDNPAGGSSSVDDNSGTAQPYMTPTRRRRVQSRLLELERYVHANRRIPMSIALGVERPISPHAIRFSQVINMYVQKKFPIRCLKWAEG</sequence>
<evidence type="ECO:0000313" key="3">
    <source>
        <dbReference type="EMBL" id="TYK02320.1"/>
    </source>
</evidence>
<evidence type="ECO:0000313" key="5">
    <source>
        <dbReference type="Proteomes" id="UP000321947"/>
    </source>
</evidence>
<dbReference type="EMBL" id="SSTD01015655">
    <property type="protein sequence ID" value="TYK02320.1"/>
    <property type="molecule type" value="Genomic_DNA"/>
</dbReference>
<evidence type="ECO:0000313" key="4">
    <source>
        <dbReference type="Proteomes" id="UP000321393"/>
    </source>
</evidence>
<evidence type="ECO:0000256" key="1">
    <source>
        <dbReference type="SAM" id="MobiDB-lite"/>
    </source>
</evidence>
<dbReference type="AlphaFoldDB" id="A0A5A7SWJ2"/>
<feature type="compositionally biased region" description="Polar residues" evidence="1">
    <location>
        <begin position="1"/>
        <end position="16"/>
    </location>
</feature>
<dbReference type="EMBL" id="SSTE01020204">
    <property type="protein sequence ID" value="KAA0034978.1"/>
    <property type="molecule type" value="Genomic_DNA"/>
</dbReference>
<feature type="region of interest" description="Disordered" evidence="1">
    <location>
        <begin position="43"/>
        <end position="71"/>
    </location>
</feature>
<evidence type="ECO:0000313" key="2">
    <source>
        <dbReference type="EMBL" id="KAA0034978.1"/>
    </source>
</evidence>
<reference evidence="4 5" key="1">
    <citation type="submission" date="2019-08" db="EMBL/GenBank/DDBJ databases">
        <title>Draft genome sequences of two oriental melons (Cucumis melo L. var makuwa).</title>
        <authorList>
            <person name="Kwon S.-Y."/>
        </authorList>
    </citation>
    <scope>NUCLEOTIDE SEQUENCE [LARGE SCALE GENOMIC DNA]</scope>
    <source>
        <strain evidence="5">cv. Chang Bougi</strain>
        <strain evidence="4">cv. SW 3</strain>
        <tissue evidence="2">Leaf</tissue>
    </source>
</reference>
<protein>
    <submittedName>
        <fullName evidence="2">CACTA en-spm transposon protein</fullName>
    </submittedName>
</protein>
<dbReference type="Proteomes" id="UP000321947">
    <property type="component" value="Unassembled WGS sequence"/>
</dbReference>
<organism evidence="2 4">
    <name type="scientific">Cucumis melo var. makuwa</name>
    <name type="common">Oriental melon</name>
    <dbReference type="NCBI Taxonomy" id="1194695"/>
    <lineage>
        <taxon>Eukaryota</taxon>
        <taxon>Viridiplantae</taxon>
        <taxon>Streptophyta</taxon>
        <taxon>Embryophyta</taxon>
        <taxon>Tracheophyta</taxon>
        <taxon>Spermatophyta</taxon>
        <taxon>Magnoliopsida</taxon>
        <taxon>eudicotyledons</taxon>
        <taxon>Gunneridae</taxon>
        <taxon>Pentapetalae</taxon>
        <taxon>rosids</taxon>
        <taxon>fabids</taxon>
        <taxon>Cucurbitales</taxon>
        <taxon>Cucurbitaceae</taxon>
        <taxon>Benincaseae</taxon>
        <taxon>Cucumis</taxon>
    </lineage>
</organism>
<feature type="region of interest" description="Disordered" evidence="1">
    <location>
        <begin position="1"/>
        <end position="29"/>
    </location>
</feature>
<gene>
    <name evidence="3" type="ORF">E5676_scaffold155G00060</name>
    <name evidence="2" type="ORF">E6C27_scaffold57G00130</name>
</gene>
<proteinExistence type="predicted"/>
<accession>A0A5A7SWJ2</accession>
<comment type="caution">
    <text evidence="2">The sequence shown here is derived from an EMBL/GenBank/DDBJ whole genome shotgun (WGS) entry which is preliminary data.</text>
</comment>
<dbReference type="Proteomes" id="UP000321393">
    <property type="component" value="Unassembled WGS sequence"/>
</dbReference>